<dbReference type="GeneID" id="41538103"/>
<dbReference type="PROSITE" id="PS50206">
    <property type="entry name" value="RHODANESE_3"/>
    <property type="match status" value="1"/>
</dbReference>
<dbReference type="SUPFAM" id="SSF55729">
    <property type="entry name" value="Acyl-CoA N-acyltransferases (Nat)"/>
    <property type="match status" value="1"/>
</dbReference>
<protein>
    <recommendedName>
        <fullName evidence="2">protein-tyrosine-phosphatase</fullName>
        <ecNumber evidence="2">3.1.3.48</ecNumber>
    </recommendedName>
</protein>
<dbReference type="OMA" id="EKDEAHF"/>
<dbReference type="EMBL" id="BJHY01000001">
    <property type="protein sequence ID" value="GDY79266.1"/>
    <property type="molecule type" value="Genomic_DNA"/>
</dbReference>
<dbReference type="InterPro" id="IPR001763">
    <property type="entry name" value="Rhodanese-like_dom"/>
</dbReference>
<dbReference type="InterPro" id="IPR026893">
    <property type="entry name" value="Tyr/Ser_Pase_IphP-type"/>
</dbReference>
<dbReference type="InterPro" id="IPR000182">
    <property type="entry name" value="GNAT_dom"/>
</dbReference>
<evidence type="ECO:0000256" key="2">
    <source>
        <dbReference type="ARBA" id="ARBA00013064"/>
    </source>
</evidence>
<feature type="domain" description="Tyrosine specific protein phosphatases" evidence="3">
    <location>
        <begin position="118"/>
        <end position="180"/>
    </location>
</feature>
<feature type="domain" description="N-acetyltransferase" evidence="5">
    <location>
        <begin position="252"/>
        <end position="419"/>
    </location>
</feature>
<dbReference type="Proteomes" id="UP000302139">
    <property type="component" value="Unassembled WGS sequence"/>
</dbReference>
<dbReference type="RefSeq" id="WP_010982432.1">
    <property type="nucleotide sequence ID" value="NZ_BAABTN010000077.1"/>
</dbReference>
<comment type="caution">
    <text evidence="7">The sequence shown here is derived from an EMBL/GenBank/DDBJ whole genome shotgun (WGS) entry which is preliminary data.</text>
</comment>
<dbReference type="InterPro" id="IPR016181">
    <property type="entry name" value="Acyl_CoA_acyltransferase"/>
</dbReference>
<organism evidence="7 8">
    <name type="scientific">Streptomyces avermitilis</name>
    <dbReference type="NCBI Taxonomy" id="33903"/>
    <lineage>
        <taxon>Bacteria</taxon>
        <taxon>Bacillati</taxon>
        <taxon>Actinomycetota</taxon>
        <taxon>Actinomycetes</taxon>
        <taxon>Kitasatosporales</taxon>
        <taxon>Streptomycetaceae</taxon>
        <taxon>Streptomyces</taxon>
    </lineage>
</organism>
<evidence type="ECO:0000256" key="1">
    <source>
        <dbReference type="ARBA" id="ARBA00009580"/>
    </source>
</evidence>
<dbReference type="EMBL" id="BJHX01000001">
    <property type="protein sequence ID" value="GDY60657.1"/>
    <property type="molecule type" value="Genomic_DNA"/>
</dbReference>
<dbReference type="Pfam" id="PF13350">
    <property type="entry name" value="Y_phosphatase3"/>
    <property type="match status" value="1"/>
</dbReference>
<evidence type="ECO:0000259" key="4">
    <source>
        <dbReference type="PROSITE" id="PS50206"/>
    </source>
</evidence>
<feature type="domain" description="Rhodanese" evidence="4">
    <location>
        <begin position="56"/>
        <end position="194"/>
    </location>
</feature>
<sequence>MNRHISFERLHNFRDLGGYTTADGRVVRWGRLFRSDSLGKLTGEEWERFLALGIGTVIDLRYPWEIDAKGRVPEHPAFTYHNLSIEHRPYDQAGLGPDVETGPFLAEKYMEVAHDGVKELRQVVEVIAAVATSTDESVVFHCASGKDRTGLVAALVLALLGVPESQIVEDFTLTELATERLLADWRADHPGQEPTWPGYGRAPADVMRLFLDALTHQHGSMADYARDLLRIDEGLIAALRRNLLEPAAEPELTFRRADHRDLPELVRLRDSAARWQIARGIDQWKPGQLGEDHFRARLADGEIWIATLGPTGPTAGAWELWWDDPAAWGPQPPSAGYVHRLMTDRRTAPPGTGRLMLAEAERRIAETGRTLCRLDCLASNPRLRQYYETAGYTVVGEQSSKDGGLGNTYAVTLLEKTVPEALTPRSTKPAR</sequence>
<dbReference type="AlphaFoldDB" id="A0A4D4N5Y1"/>
<proteinExistence type="inferred from homology"/>
<dbReference type="PANTHER" id="PTHR31126">
    <property type="entry name" value="TYROSINE-PROTEIN PHOSPHATASE"/>
    <property type="match status" value="1"/>
</dbReference>
<dbReference type="PROSITE" id="PS51186">
    <property type="entry name" value="GNAT"/>
    <property type="match status" value="1"/>
</dbReference>
<evidence type="ECO:0000313" key="9">
    <source>
        <dbReference type="Proteomes" id="UP000302139"/>
    </source>
</evidence>
<dbReference type="Gene3D" id="3.90.190.10">
    <property type="entry name" value="Protein tyrosine phosphatase superfamily"/>
    <property type="match status" value="1"/>
</dbReference>
<evidence type="ECO:0000313" key="8">
    <source>
        <dbReference type="Proteomes" id="UP000299211"/>
    </source>
</evidence>
<name>A0A4D4N5Y1_STRAX</name>
<dbReference type="InterPro" id="IPR016130">
    <property type="entry name" value="Tyr_Pase_AS"/>
</dbReference>
<dbReference type="PANTHER" id="PTHR31126:SF1">
    <property type="entry name" value="TYROSINE SPECIFIC PROTEIN PHOSPHATASES DOMAIN-CONTAINING PROTEIN"/>
    <property type="match status" value="1"/>
</dbReference>
<reference evidence="7 8" key="1">
    <citation type="submission" date="2019-04" db="EMBL/GenBank/DDBJ databases">
        <title>Draft genome sequences of Streptomyces avermitilis ATCC 31267.</title>
        <authorList>
            <person name="Komaki H."/>
            <person name="Tamura T."/>
            <person name="Hosoyama A."/>
        </authorList>
    </citation>
    <scope>NUCLEOTIDE SEQUENCE [LARGE SCALE GENOMIC DNA]</scope>
    <source>
        <strain evidence="7 8">ATCC 31267</strain>
    </source>
</reference>
<dbReference type="PROSITE" id="PS50056">
    <property type="entry name" value="TYR_PHOSPHATASE_2"/>
    <property type="match status" value="1"/>
</dbReference>
<evidence type="ECO:0000259" key="3">
    <source>
        <dbReference type="PROSITE" id="PS50056"/>
    </source>
</evidence>
<dbReference type="EC" id="3.1.3.48" evidence="2"/>
<dbReference type="GO" id="GO:0004725">
    <property type="term" value="F:protein tyrosine phosphatase activity"/>
    <property type="evidence" value="ECO:0007669"/>
    <property type="project" value="UniProtKB-EC"/>
</dbReference>
<evidence type="ECO:0000313" key="7">
    <source>
        <dbReference type="EMBL" id="GDY79266.1"/>
    </source>
</evidence>
<reference evidence="6 9" key="2">
    <citation type="submission" date="2019-04" db="EMBL/GenBank/DDBJ databases">
        <title>Draft genome sequences of Streptomyces avermitilis NBRC 14893.</title>
        <authorList>
            <person name="Komaki H."/>
            <person name="Tamura T."/>
            <person name="Hosoyama A."/>
        </authorList>
    </citation>
    <scope>NUCLEOTIDE SEQUENCE [LARGE SCALE GENOMIC DNA]</scope>
    <source>
        <strain evidence="6 9">NBRC 14893</strain>
    </source>
</reference>
<dbReference type="SUPFAM" id="SSF52799">
    <property type="entry name" value="(Phosphotyrosine protein) phosphatases II"/>
    <property type="match status" value="1"/>
</dbReference>
<evidence type="ECO:0000313" key="6">
    <source>
        <dbReference type="EMBL" id="GDY60657.1"/>
    </source>
</evidence>
<dbReference type="GO" id="GO:0016747">
    <property type="term" value="F:acyltransferase activity, transferring groups other than amino-acyl groups"/>
    <property type="evidence" value="ECO:0007669"/>
    <property type="project" value="InterPro"/>
</dbReference>
<dbReference type="InterPro" id="IPR000387">
    <property type="entry name" value="Tyr_Pase_dom"/>
</dbReference>
<dbReference type="Proteomes" id="UP000299211">
    <property type="component" value="Unassembled WGS sequence"/>
</dbReference>
<gene>
    <name evidence="6" type="ORF">SAV14893_000500</name>
    <name evidence="7" type="ORF">SAV31267_087510</name>
</gene>
<evidence type="ECO:0000259" key="5">
    <source>
        <dbReference type="PROSITE" id="PS51186"/>
    </source>
</evidence>
<dbReference type="PROSITE" id="PS00383">
    <property type="entry name" value="TYR_PHOSPHATASE_1"/>
    <property type="match status" value="1"/>
</dbReference>
<dbReference type="Gene3D" id="3.40.630.30">
    <property type="match status" value="1"/>
</dbReference>
<comment type="similarity">
    <text evidence="1">Belongs to the protein-tyrosine phosphatase family.</text>
</comment>
<dbReference type="STRING" id="33903.AQJ43_11540"/>
<dbReference type="InterPro" id="IPR029021">
    <property type="entry name" value="Prot-tyrosine_phosphatase-like"/>
</dbReference>
<accession>A0A4D4N5Y1</accession>